<dbReference type="PANTHER" id="PTHR43775">
    <property type="entry name" value="FATTY ACID SYNTHASE"/>
    <property type="match status" value="1"/>
</dbReference>
<keyword evidence="1" id="KW-0808">Transferase</keyword>
<gene>
    <name evidence="6" type="ORF">ITI46_05265</name>
</gene>
<dbReference type="Pfam" id="PF00698">
    <property type="entry name" value="Acyl_transf_1"/>
    <property type="match status" value="1"/>
</dbReference>
<dbReference type="PANTHER" id="PTHR43775:SF51">
    <property type="entry name" value="INACTIVE PHENOLPHTHIOCEROL SYNTHESIS POLYKETIDE SYNTHASE TYPE I PKS1-RELATED"/>
    <property type="match status" value="1"/>
</dbReference>
<name>A0ABS3X6U4_9ACTN</name>
<dbReference type="SMART" id="SM00827">
    <property type="entry name" value="PKS_AT"/>
    <property type="match status" value="1"/>
</dbReference>
<evidence type="ECO:0000256" key="2">
    <source>
        <dbReference type="ARBA" id="ARBA00023268"/>
    </source>
</evidence>
<comment type="caution">
    <text evidence="6">The sequence shown here is derived from an EMBL/GenBank/DDBJ whole genome shotgun (WGS) entry which is preliminary data.</text>
</comment>
<dbReference type="SUPFAM" id="SSF55048">
    <property type="entry name" value="Probable ACP-binding domain of malonyl-CoA ACP transacylase"/>
    <property type="match status" value="1"/>
</dbReference>
<sequence>MQSPVPESPAAGGVPIASTPERAELTGALAWPVSGRSEGAVRAEARLLAAHLRAHPDLRPHDVGYTLTTGRAAAGHRAVVVGADREGLLDGLDALAAGRDDHEGVVRGAARPAGGVVMVFPGAGGQWRGMGGGLWESSAAFRETVLACAEAFEPYVDWSLVDVVRGRRGAASLNRVEVVQPALFTVTVSLAAVWRSFGVRPAAVLGHSQGELAAAHVAGALSLADAARVVASRSRLIAGTLAGKGAMLSVPLPAGQLRERLGGWGGRLAVAAVNGPATTSVAGTPDAVEELFAQLVDEGVRVARIVSDFASHSAQVDDIHGPLLDAVGRLAPRSTDTLLCSTVTGGLFDGAGLDAEYWFQNLRRPVEFDSAVRTLLGLGFDTFVEPSSHPLLTAPVAEIAADTGTEVTAVGSLRMGESTAQRMLTSLAEAQVRGVPLDWRPACADGARIELPSQPLGASSPPPRKAPPGPADDAWFWRAVGRGDLAGALGVVLPALSWSNSS</sequence>
<dbReference type="RefSeq" id="WP_209238201.1">
    <property type="nucleotide sequence ID" value="NZ_JADKMA010000016.1"/>
</dbReference>
<dbReference type="Pfam" id="PF22621">
    <property type="entry name" value="CurL-like_PKS_C"/>
    <property type="match status" value="1"/>
</dbReference>
<dbReference type="EMBL" id="JADKMA010000016">
    <property type="protein sequence ID" value="MBO8191104.1"/>
    <property type="molecule type" value="Genomic_DNA"/>
</dbReference>
<dbReference type="GO" id="GO:0016746">
    <property type="term" value="F:acyltransferase activity"/>
    <property type="evidence" value="ECO:0007669"/>
    <property type="project" value="UniProtKB-KW"/>
</dbReference>
<evidence type="ECO:0000256" key="4">
    <source>
        <dbReference type="SAM" id="MobiDB-lite"/>
    </source>
</evidence>
<dbReference type="Proteomes" id="UP001519064">
    <property type="component" value="Unassembled WGS sequence"/>
</dbReference>
<organism evidence="6 7">
    <name type="scientific">Streptomyces oryzae</name>
    <dbReference type="NCBI Taxonomy" id="1434886"/>
    <lineage>
        <taxon>Bacteria</taxon>
        <taxon>Bacillati</taxon>
        <taxon>Actinomycetota</taxon>
        <taxon>Actinomycetes</taxon>
        <taxon>Kitasatosporales</taxon>
        <taxon>Streptomycetaceae</taxon>
        <taxon>Streptomyces</taxon>
    </lineage>
</organism>
<evidence type="ECO:0000313" key="6">
    <source>
        <dbReference type="EMBL" id="MBO8191104.1"/>
    </source>
</evidence>
<dbReference type="InterPro" id="IPR016036">
    <property type="entry name" value="Malonyl_transacylase_ACP-bd"/>
</dbReference>
<dbReference type="InterPro" id="IPR050091">
    <property type="entry name" value="PKS_NRPS_Biosynth_Enz"/>
</dbReference>
<reference evidence="6 7" key="1">
    <citation type="submission" date="2020-11" db="EMBL/GenBank/DDBJ databases">
        <title>Streptomyces spirodelae sp. nov., isolated from duckweed.</title>
        <authorList>
            <person name="Saimee Y."/>
            <person name="Duangmal K."/>
        </authorList>
    </citation>
    <scope>NUCLEOTIDE SEQUENCE [LARGE SCALE GENOMIC DNA]</scope>
    <source>
        <strain evidence="6 7">S16-07</strain>
    </source>
</reference>
<evidence type="ECO:0000256" key="3">
    <source>
        <dbReference type="ARBA" id="ARBA00023315"/>
    </source>
</evidence>
<dbReference type="InterPro" id="IPR001227">
    <property type="entry name" value="Ac_transferase_dom_sf"/>
</dbReference>
<dbReference type="InterPro" id="IPR014043">
    <property type="entry name" value="Acyl_transferase_dom"/>
</dbReference>
<dbReference type="InterPro" id="IPR016035">
    <property type="entry name" value="Acyl_Trfase/lysoPLipase"/>
</dbReference>
<dbReference type="Gene3D" id="3.40.366.10">
    <property type="entry name" value="Malonyl-Coenzyme A Acyl Carrier Protein, domain 2"/>
    <property type="match status" value="1"/>
</dbReference>
<evidence type="ECO:0000259" key="5">
    <source>
        <dbReference type="SMART" id="SM00827"/>
    </source>
</evidence>
<feature type="compositionally biased region" description="Pro residues" evidence="4">
    <location>
        <begin position="460"/>
        <end position="470"/>
    </location>
</feature>
<dbReference type="SUPFAM" id="SSF52151">
    <property type="entry name" value="FabD/lysophospholipase-like"/>
    <property type="match status" value="1"/>
</dbReference>
<protein>
    <submittedName>
        <fullName evidence="6">Acyltransferase domain-containing protein</fullName>
    </submittedName>
</protein>
<feature type="domain" description="Malonyl-CoA:ACP transacylase (MAT)" evidence="5">
    <location>
        <begin position="119"/>
        <end position="417"/>
    </location>
</feature>
<accession>A0ABS3X6U4</accession>
<keyword evidence="2" id="KW-0511">Multifunctional enzyme</keyword>
<dbReference type="Gene3D" id="3.30.70.3290">
    <property type="match status" value="1"/>
</dbReference>
<feature type="region of interest" description="Disordered" evidence="4">
    <location>
        <begin position="451"/>
        <end position="472"/>
    </location>
</feature>
<proteinExistence type="predicted"/>
<evidence type="ECO:0000256" key="1">
    <source>
        <dbReference type="ARBA" id="ARBA00022679"/>
    </source>
</evidence>
<keyword evidence="3 6" id="KW-0012">Acyltransferase</keyword>
<evidence type="ECO:0000313" key="7">
    <source>
        <dbReference type="Proteomes" id="UP001519064"/>
    </source>
</evidence>
<keyword evidence="7" id="KW-1185">Reference proteome</keyword>